<dbReference type="Pfam" id="PF13639">
    <property type="entry name" value="zf-RING_2"/>
    <property type="match status" value="1"/>
</dbReference>
<evidence type="ECO:0000256" key="1">
    <source>
        <dbReference type="PROSITE-ProRule" id="PRU00175"/>
    </source>
</evidence>
<evidence type="ECO:0000313" key="5">
    <source>
        <dbReference type="Proteomes" id="UP000289738"/>
    </source>
</evidence>
<dbReference type="STRING" id="3818.A0A444WWA8"/>
<dbReference type="GO" id="GO:0016567">
    <property type="term" value="P:protein ubiquitination"/>
    <property type="evidence" value="ECO:0007669"/>
    <property type="project" value="UniProtKB-UniPathway"/>
</dbReference>
<evidence type="ECO:0000259" key="3">
    <source>
        <dbReference type="PROSITE" id="PS50089"/>
    </source>
</evidence>
<dbReference type="Proteomes" id="UP000289738">
    <property type="component" value="Chromosome B10"/>
</dbReference>
<dbReference type="SMART" id="SM00184">
    <property type="entry name" value="RING"/>
    <property type="match status" value="1"/>
</dbReference>
<dbReference type="PROSITE" id="PS50089">
    <property type="entry name" value="ZF_RING_2"/>
    <property type="match status" value="1"/>
</dbReference>
<sequence length="168" mass="18577">MADGDDGGGGGFLFNSNVSSVLAGMGSALIVLLLYRCMSMFLCIRHPLTTEQEQARSPPAGTQSSTLMNSVAHMIPSHKYDKKDDDCTTCAVCLGEFEEGDELRRMPECMHSFHVPCIDMWLRSHSTCPICRAHATPSSNHHFNHTTIDMDFMQRILLQGGHAPMLMM</sequence>
<dbReference type="SMR" id="A0A444WWA8"/>
<dbReference type="AlphaFoldDB" id="A0A444WWA8"/>
<comment type="caution">
    <text evidence="4">The sequence shown here is derived from an EMBL/GenBank/DDBJ whole genome shotgun (WGS) entry which is preliminary data.</text>
</comment>
<keyword evidence="5" id="KW-1185">Reference proteome</keyword>
<dbReference type="InterPro" id="IPR013083">
    <property type="entry name" value="Znf_RING/FYVE/PHD"/>
</dbReference>
<keyword evidence="1" id="KW-0863">Zinc-finger</keyword>
<dbReference type="InterPro" id="IPR001841">
    <property type="entry name" value="Znf_RING"/>
</dbReference>
<dbReference type="CDD" id="cd16461">
    <property type="entry name" value="RING-H2_EL5-like"/>
    <property type="match status" value="1"/>
</dbReference>
<reference evidence="4 5" key="1">
    <citation type="submission" date="2019-01" db="EMBL/GenBank/DDBJ databases">
        <title>Sequencing of cultivated peanut Arachis hypogaea provides insights into genome evolution and oil improvement.</title>
        <authorList>
            <person name="Chen X."/>
        </authorList>
    </citation>
    <scope>NUCLEOTIDE SEQUENCE [LARGE SCALE GENOMIC DNA]</scope>
    <source>
        <strain evidence="5">cv. Fuhuasheng</strain>
        <tissue evidence="4">Leaves</tissue>
    </source>
</reference>
<dbReference type="EMBL" id="SDMP01000020">
    <property type="protein sequence ID" value="RYQ81690.1"/>
    <property type="molecule type" value="Genomic_DNA"/>
</dbReference>
<keyword evidence="1" id="KW-0862">Zinc</keyword>
<dbReference type="GO" id="GO:0008270">
    <property type="term" value="F:zinc ion binding"/>
    <property type="evidence" value="ECO:0007669"/>
    <property type="project" value="UniProtKB-KW"/>
</dbReference>
<dbReference type="Gene3D" id="3.30.40.10">
    <property type="entry name" value="Zinc/RING finger domain, C3HC4 (zinc finger)"/>
    <property type="match status" value="1"/>
</dbReference>
<dbReference type="PANTHER" id="PTHR45676">
    <property type="entry name" value="RING-H2 FINGER PROTEIN ATL51-RELATED"/>
    <property type="match status" value="1"/>
</dbReference>
<accession>A0A444WWA8</accession>
<dbReference type="OrthoDB" id="8062037at2759"/>
<gene>
    <name evidence="4" type="ORF">Ahy_B10g100313</name>
</gene>
<keyword evidence="2" id="KW-1133">Transmembrane helix</keyword>
<dbReference type="UniPathway" id="UPA00143"/>
<dbReference type="SUPFAM" id="SSF57850">
    <property type="entry name" value="RING/U-box"/>
    <property type="match status" value="1"/>
</dbReference>
<name>A0A444WWA8_ARAHY</name>
<protein>
    <recommendedName>
        <fullName evidence="3">RING-type domain-containing protein</fullName>
    </recommendedName>
</protein>
<dbReference type="Gramene" id="arahy.Tifrunner.gnm2.ann2.Ah20g002500.1">
    <property type="protein sequence ID" value="arahy.Tifrunner.gnm2.ann2.Ah20g002500.1-CDS-1"/>
    <property type="gene ID" value="arahy.Tifrunner.gnm2.ann2.Ah20g002500"/>
</dbReference>
<feature type="domain" description="RING-type" evidence="3">
    <location>
        <begin position="90"/>
        <end position="132"/>
    </location>
</feature>
<feature type="transmembrane region" description="Helical" evidence="2">
    <location>
        <begin position="12"/>
        <end position="35"/>
    </location>
</feature>
<keyword evidence="1" id="KW-0479">Metal-binding</keyword>
<evidence type="ECO:0000313" key="4">
    <source>
        <dbReference type="EMBL" id="RYQ81690.1"/>
    </source>
</evidence>
<evidence type="ECO:0000256" key="2">
    <source>
        <dbReference type="SAM" id="Phobius"/>
    </source>
</evidence>
<keyword evidence="2" id="KW-0472">Membrane</keyword>
<proteinExistence type="predicted"/>
<dbReference type="PANTHER" id="PTHR45676:SF177">
    <property type="entry name" value="RING-TYPE E3 UBIQUITIN TRANSFERASE"/>
    <property type="match status" value="1"/>
</dbReference>
<organism evidence="4 5">
    <name type="scientific">Arachis hypogaea</name>
    <name type="common">Peanut</name>
    <dbReference type="NCBI Taxonomy" id="3818"/>
    <lineage>
        <taxon>Eukaryota</taxon>
        <taxon>Viridiplantae</taxon>
        <taxon>Streptophyta</taxon>
        <taxon>Embryophyta</taxon>
        <taxon>Tracheophyta</taxon>
        <taxon>Spermatophyta</taxon>
        <taxon>Magnoliopsida</taxon>
        <taxon>eudicotyledons</taxon>
        <taxon>Gunneridae</taxon>
        <taxon>Pentapetalae</taxon>
        <taxon>rosids</taxon>
        <taxon>fabids</taxon>
        <taxon>Fabales</taxon>
        <taxon>Fabaceae</taxon>
        <taxon>Papilionoideae</taxon>
        <taxon>50 kb inversion clade</taxon>
        <taxon>dalbergioids sensu lato</taxon>
        <taxon>Dalbergieae</taxon>
        <taxon>Pterocarpus clade</taxon>
        <taxon>Arachis</taxon>
    </lineage>
</organism>
<keyword evidence="2" id="KW-0812">Transmembrane</keyword>